<dbReference type="GeneID" id="20649808"/>
<feature type="chain" id="PRO_5003472929" description="Granulins domain-containing protein" evidence="1">
    <location>
        <begin position="24"/>
        <end position="93"/>
    </location>
</feature>
<keyword evidence="1" id="KW-0732">Signal</keyword>
<feature type="signal peptide" evidence="1">
    <location>
        <begin position="1"/>
        <end position="23"/>
    </location>
</feature>
<evidence type="ECO:0000313" key="2">
    <source>
        <dbReference type="EMBL" id="EGZ11888.1"/>
    </source>
</evidence>
<dbReference type="KEGG" id="psoj:PHYSODRAFT_355157"/>
<evidence type="ECO:0000313" key="3">
    <source>
        <dbReference type="Proteomes" id="UP000002640"/>
    </source>
</evidence>
<dbReference type="AlphaFoldDB" id="G4ZXT0"/>
<name>G4ZXT0_PHYSP</name>
<keyword evidence="3" id="KW-1185">Reference proteome</keyword>
<accession>G4ZXT0</accession>
<evidence type="ECO:0000256" key="1">
    <source>
        <dbReference type="SAM" id="SignalP"/>
    </source>
</evidence>
<evidence type="ECO:0008006" key="4">
    <source>
        <dbReference type="Google" id="ProtNLM"/>
    </source>
</evidence>
<dbReference type="Proteomes" id="UP000002640">
    <property type="component" value="Unassembled WGS sequence"/>
</dbReference>
<dbReference type="EMBL" id="JH159157">
    <property type="protein sequence ID" value="EGZ11888.1"/>
    <property type="molecule type" value="Genomic_DNA"/>
</dbReference>
<dbReference type="RefSeq" id="XP_009532221.1">
    <property type="nucleotide sequence ID" value="XM_009533926.1"/>
</dbReference>
<sequence>MGGFWEAVCTGCCAGCCIACAEATCVPLCDGFARCCCGDRGFSCCSRPEPAYRRESSASYGRADSPLGEIVTVPVKMQPLTPQQETSFEPQRV</sequence>
<reference evidence="2 3" key="1">
    <citation type="journal article" date="2006" name="Science">
        <title>Phytophthora genome sequences uncover evolutionary origins and mechanisms of pathogenesis.</title>
        <authorList>
            <person name="Tyler B.M."/>
            <person name="Tripathy S."/>
            <person name="Zhang X."/>
            <person name="Dehal P."/>
            <person name="Jiang R.H."/>
            <person name="Aerts A."/>
            <person name="Arredondo F.D."/>
            <person name="Baxter L."/>
            <person name="Bensasson D."/>
            <person name="Beynon J.L."/>
            <person name="Chapman J."/>
            <person name="Damasceno C.M."/>
            <person name="Dorrance A.E."/>
            <person name="Dou D."/>
            <person name="Dickerman A.W."/>
            <person name="Dubchak I.L."/>
            <person name="Garbelotto M."/>
            <person name="Gijzen M."/>
            <person name="Gordon S.G."/>
            <person name="Govers F."/>
            <person name="Grunwald N.J."/>
            <person name="Huang W."/>
            <person name="Ivors K.L."/>
            <person name="Jones R.W."/>
            <person name="Kamoun S."/>
            <person name="Krampis K."/>
            <person name="Lamour K.H."/>
            <person name="Lee M.K."/>
            <person name="McDonald W.H."/>
            <person name="Medina M."/>
            <person name="Meijer H.J."/>
            <person name="Nordberg E.K."/>
            <person name="Maclean D.J."/>
            <person name="Ospina-Giraldo M.D."/>
            <person name="Morris P.F."/>
            <person name="Phuntumart V."/>
            <person name="Putnam N.H."/>
            <person name="Rash S."/>
            <person name="Rose J.K."/>
            <person name="Sakihama Y."/>
            <person name="Salamov A.A."/>
            <person name="Savidor A."/>
            <person name="Scheuring C.F."/>
            <person name="Smith B.M."/>
            <person name="Sobral B.W."/>
            <person name="Terry A."/>
            <person name="Torto-Alalibo T.A."/>
            <person name="Win J."/>
            <person name="Xu Z."/>
            <person name="Zhang H."/>
            <person name="Grigoriev I.V."/>
            <person name="Rokhsar D.S."/>
            <person name="Boore J.L."/>
        </authorList>
    </citation>
    <scope>NUCLEOTIDE SEQUENCE [LARGE SCALE GENOMIC DNA]</scope>
    <source>
        <strain evidence="2 3">P6497</strain>
    </source>
</reference>
<protein>
    <recommendedName>
        <fullName evidence="4">Granulins domain-containing protein</fullName>
    </recommendedName>
</protein>
<gene>
    <name evidence="2" type="ORF">PHYSODRAFT_355157</name>
</gene>
<proteinExistence type="predicted"/>
<organism evidence="2 3">
    <name type="scientific">Phytophthora sojae (strain P6497)</name>
    <name type="common">Soybean stem and root rot agent</name>
    <name type="synonym">Phytophthora megasperma f. sp. glycines</name>
    <dbReference type="NCBI Taxonomy" id="1094619"/>
    <lineage>
        <taxon>Eukaryota</taxon>
        <taxon>Sar</taxon>
        <taxon>Stramenopiles</taxon>
        <taxon>Oomycota</taxon>
        <taxon>Peronosporomycetes</taxon>
        <taxon>Peronosporales</taxon>
        <taxon>Peronosporaceae</taxon>
        <taxon>Phytophthora</taxon>
    </lineage>
</organism>
<dbReference type="InParanoid" id="G4ZXT0"/>